<dbReference type="GeneID" id="70247477"/>
<evidence type="ECO:0000313" key="3">
    <source>
        <dbReference type="EMBL" id="KAH8691283.1"/>
    </source>
</evidence>
<sequence length="151" mass="17189">MFSSTAQTLQQYSQAERTAALRLLADYEVKRTIYSSDEEQDSTNFANSPVNSLAQADDTRIDPSTARHPRVPNVIAPASWPRSFRRMPPYRPINYDLDAQERPTGDNPVISVFLVIVFCGCGLMSTYAWAWRNTLGRFDKTSFYYQIGGEY</sequence>
<gene>
    <name evidence="3" type="ORF">BGW36DRAFT_388030</name>
</gene>
<protein>
    <submittedName>
        <fullName evidence="3">Uncharacterized protein</fullName>
    </submittedName>
</protein>
<feature type="region of interest" description="Disordered" evidence="1">
    <location>
        <begin position="38"/>
        <end position="57"/>
    </location>
</feature>
<keyword evidence="2" id="KW-0812">Transmembrane</keyword>
<keyword evidence="4" id="KW-1185">Reference proteome</keyword>
<dbReference type="EMBL" id="JAJTJA010000012">
    <property type="protein sequence ID" value="KAH8691283.1"/>
    <property type="molecule type" value="Genomic_DNA"/>
</dbReference>
<organism evidence="3 4">
    <name type="scientific">Talaromyces proteolyticus</name>
    <dbReference type="NCBI Taxonomy" id="1131652"/>
    <lineage>
        <taxon>Eukaryota</taxon>
        <taxon>Fungi</taxon>
        <taxon>Dikarya</taxon>
        <taxon>Ascomycota</taxon>
        <taxon>Pezizomycotina</taxon>
        <taxon>Eurotiomycetes</taxon>
        <taxon>Eurotiomycetidae</taxon>
        <taxon>Eurotiales</taxon>
        <taxon>Trichocomaceae</taxon>
        <taxon>Talaromyces</taxon>
        <taxon>Talaromyces sect. Bacilispori</taxon>
    </lineage>
</organism>
<keyword evidence="2" id="KW-0472">Membrane</keyword>
<evidence type="ECO:0000256" key="2">
    <source>
        <dbReference type="SAM" id="Phobius"/>
    </source>
</evidence>
<dbReference type="RefSeq" id="XP_046067375.1">
    <property type="nucleotide sequence ID" value="XM_046217190.1"/>
</dbReference>
<dbReference type="AlphaFoldDB" id="A0AAD4PVF0"/>
<proteinExistence type="predicted"/>
<feature type="compositionally biased region" description="Polar residues" evidence="1">
    <location>
        <begin position="42"/>
        <end position="54"/>
    </location>
</feature>
<evidence type="ECO:0000313" key="4">
    <source>
        <dbReference type="Proteomes" id="UP001201262"/>
    </source>
</evidence>
<comment type="caution">
    <text evidence="3">The sequence shown here is derived from an EMBL/GenBank/DDBJ whole genome shotgun (WGS) entry which is preliminary data.</text>
</comment>
<feature type="transmembrane region" description="Helical" evidence="2">
    <location>
        <begin position="109"/>
        <end position="130"/>
    </location>
</feature>
<dbReference type="Proteomes" id="UP001201262">
    <property type="component" value="Unassembled WGS sequence"/>
</dbReference>
<name>A0AAD4PVF0_9EURO</name>
<evidence type="ECO:0000256" key="1">
    <source>
        <dbReference type="SAM" id="MobiDB-lite"/>
    </source>
</evidence>
<reference evidence="3" key="1">
    <citation type="submission" date="2021-12" db="EMBL/GenBank/DDBJ databases">
        <title>Convergent genome expansion in fungi linked to evolution of root-endophyte symbiosis.</title>
        <authorList>
            <consortium name="DOE Joint Genome Institute"/>
            <person name="Ke Y.-H."/>
            <person name="Bonito G."/>
            <person name="Liao H.-L."/>
            <person name="Looney B."/>
            <person name="Rojas-Flechas A."/>
            <person name="Nash J."/>
            <person name="Hameed K."/>
            <person name="Schadt C."/>
            <person name="Martin F."/>
            <person name="Crous P.W."/>
            <person name="Miettinen O."/>
            <person name="Magnuson J.K."/>
            <person name="Labbe J."/>
            <person name="Jacobson D."/>
            <person name="Doktycz M.J."/>
            <person name="Veneault-Fourrey C."/>
            <person name="Kuo A."/>
            <person name="Mondo S."/>
            <person name="Calhoun S."/>
            <person name="Riley R."/>
            <person name="Ohm R."/>
            <person name="LaButti K."/>
            <person name="Andreopoulos B."/>
            <person name="Pangilinan J."/>
            <person name="Nolan M."/>
            <person name="Tritt A."/>
            <person name="Clum A."/>
            <person name="Lipzen A."/>
            <person name="Daum C."/>
            <person name="Barry K."/>
            <person name="Grigoriev I.V."/>
            <person name="Vilgalys R."/>
        </authorList>
    </citation>
    <scope>NUCLEOTIDE SEQUENCE</scope>
    <source>
        <strain evidence="3">PMI_201</strain>
    </source>
</reference>
<accession>A0AAD4PVF0</accession>
<keyword evidence="2" id="KW-1133">Transmembrane helix</keyword>